<dbReference type="GO" id="GO:0004222">
    <property type="term" value="F:metalloendopeptidase activity"/>
    <property type="evidence" value="ECO:0007669"/>
    <property type="project" value="InterPro"/>
</dbReference>
<feature type="active site" description="Proton donor" evidence="8">
    <location>
        <position position="541"/>
    </location>
</feature>
<keyword evidence="5" id="KW-0378">Hydrolase</keyword>
<dbReference type="EMBL" id="JADKFW010000005">
    <property type="protein sequence ID" value="MBK9717672.1"/>
    <property type="molecule type" value="Genomic_DNA"/>
</dbReference>
<evidence type="ECO:0000256" key="6">
    <source>
        <dbReference type="ARBA" id="ARBA00022833"/>
    </source>
</evidence>
<dbReference type="InterPro" id="IPR013856">
    <property type="entry name" value="Peptidase_M4_domain"/>
</dbReference>
<dbReference type="NCBIfam" id="TIGR04183">
    <property type="entry name" value="Por_Secre_tail"/>
    <property type="match status" value="1"/>
</dbReference>
<protein>
    <submittedName>
        <fullName evidence="13">M4 family metallopeptidase</fullName>
    </submittedName>
</protein>
<dbReference type="Gene3D" id="1.10.390.10">
    <property type="entry name" value="Neutral Protease Domain 2"/>
    <property type="match status" value="1"/>
</dbReference>
<feature type="domain" description="Peptidase M4" evidence="9">
    <location>
        <begin position="298"/>
        <end position="456"/>
    </location>
</feature>
<dbReference type="Proteomes" id="UP000808349">
    <property type="component" value="Unassembled WGS sequence"/>
</dbReference>
<organism evidence="13 14">
    <name type="scientific">Candidatus Defluviibacterium haderslevense</name>
    <dbReference type="NCBI Taxonomy" id="2981993"/>
    <lineage>
        <taxon>Bacteria</taxon>
        <taxon>Pseudomonadati</taxon>
        <taxon>Bacteroidota</taxon>
        <taxon>Saprospiria</taxon>
        <taxon>Saprospirales</taxon>
        <taxon>Saprospiraceae</taxon>
        <taxon>Candidatus Defluviibacterium</taxon>
    </lineage>
</organism>
<dbReference type="GO" id="GO:0006508">
    <property type="term" value="P:proteolysis"/>
    <property type="evidence" value="ECO:0007669"/>
    <property type="project" value="UniProtKB-KW"/>
</dbReference>
<keyword evidence="4" id="KW-0732">Signal</keyword>
<evidence type="ECO:0000256" key="7">
    <source>
        <dbReference type="ARBA" id="ARBA00023049"/>
    </source>
</evidence>
<dbReference type="SUPFAM" id="SSF55486">
    <property type="entry name" value="Metalloproteases ('zincins'), catalytic domain"/>
    <property type="match status" value="1"/>
</dbReference>
<evidence type="ECO:0000256" key="5">
    <source>
        <dbReference type="ARBA" id="ARBA00022801"/>
    </source>
</evidence>
<proteinExistence type="inferred from homology"/>
<dbReference type="PANTHER" id="PTHR33794:SF1">
    <property type="entry name" value="BACILLOLYSIN"/>
    <property type="match status" value="1"/>
</dbReference>
<dbReference type="InterPro" id="IPR011096">
    <property type="entry name" value="FTP_domain"/>
</dbReference>
<keyword evidence="3" id="KW-0479">Metal-binding</keyword>
<dbReference type="InterPro" id="IPR027268">
    <property type="entry name" value="Peptidase_M4/M1_CTD_sf"/>
</dbReference>
<dbReference type="InterPro" id="IPR050728">
    <property type="entry name" value="Zinc_Metalloprotease_M4"/>
</dbReference>
<dbReference type="SUPFAM" id="SSF82171">
    <property type="entry name" value="DPP6 N-terminal domain-like"/>
    <property type="match status" value="1"/>
</dbReference>
<reference evidence="13 14" key="1">
    <citation type="submission" date="2020-10" db="EMBL/GenBank/DDBJ databases">
        <title>Connecting structure to function with the recovery of over 1000 high-quality activated sludge metagenome-assembled genomes encoding full-length rRNA genes using long-read sequencing.</title>
        <authorList>
            <person name="Singleton C.M."/>
            <person name="Petriglieri F."/>
            <person name="Kristensen J.M."/>
            <person name="Kirkegaard R.H."/>
            <person name="Michaelsen T.Y."/>
            <person name="Andersen M.H."/>
            <person name="Karst S.M."/>
            <person name="Dueholm M.S."/>
            <person name="Nielsen P.H."/>
            <person name="Albertsen M."/>
        </authorList>
    </citation>
    <scope>NUCLEOTIDE SEQUENCE [LARGE SCALE GENOMIC DNA]</scope>
    <source>
        <strain evidence="13">Ribe_18-Q3-R11-54_BAT3C.373</strain>
    </source>
</reference>
<feature type="domain" description="FTP" evidence="11">
    <location>
        <begin position="129"/>
        <end position="176"/>
    </location>
</feature>
<evidence type="ECO:0000259" key="9">
    <source>
        <dbReference type="Pfam" id="PF01447"/>
    </source>
</evidence>
<keyword evidence="6" id="KW-0862">Zinc</keyword>
<dbReference type="Pfam" id="PF01447">
    <property type="entry name" value="Peptidase_M4"/>
    <property type="match status" value="1"/>
</dbReference>
<comment type="caution">
    <text evidence="13">The sequence shown here is derived from an EMBL/GenBank/DDBJ whole genome shotgun (WGS) entry which is preliminary data.</text>
</comment>
<evidence type="ECO:0000256" key="2">
    <source>
        <dbReference type="ARBA" id="ARBA00022670"/>
    </source>
</evidence>
<dbReference type="InterPro" id="IPR001570">
    <property type="entry name" value="Peptidase_M4_C_domain"/>
</dbReference>
<sequence length="1040" mass="115665">MKNRLLYFILFINFGSIAYSQSLKEKIIFSNYDVPKRLNKLDKGSFDRALFTRQFQDNATLNHFSLPAQKLNEFRYQFKSIDVDQESGIPTQFEGIGHWISRSAEVNNEASCQMLKEYLGLTHIEYLGFNVLNSEKDELNIQHVSLVQTAYGIPIHGAEYRMHFYPDQRVFGHGRAFNLAPGNRNPALSEDDAVEIMNQYFIKNEIHQVNSKAISNVLKGGILKKEMCYKFNAKTAKWALCYFINVIPNPSQHWDLYIDAMTGEVIESYSKICNVMSDACGDLAKCVSPMGAEVANATDLSNTTRTINTWKEGNTYYMIDGSRAMFKLSASSMPDDPNGGIMTVNGQNRSPSSSSFVLSHISSSNNTWSDKTAVSAHFNAGKAYEYFLNTHSRNSINGSGGTILSIINVADDNGKSMDNAFWNGEAMFYGNGAQAFTPLAKALDVGGHEMSHGVIQNTANLMYQGESGALNESFADIFGAMIDRDDWKMGEDVVVKSFFPSGALRDLSNPNNGGTSINQPYWQPKHVNEKYKGTQDNGGVHINSGIPNFAFYLFVQELRKNNRSEEDAKKIAEKVFFHTLKNYLTRSSQFVDLRIGVEKCATDLFGNVPDVLASVKTAFDQVGIPGTPNGGGGTQPKKDLSINPGKEFLVCTDANKDGVYLYDFVNTPTQISSTSIISKPSVTDDGSEIYFVAKTNKLHMLTFNKSTGKYVESILDNTAVYRNAIISKDGTLLAALLTKEENIIHVYDFLSDEWKDFTLYNPTSTSSTTSDVRYADFMDFDHSGQNIIYDAFNVIKRANGNDYEYWDIGSINVFNLPLDKFGTGQVDKLFTDLPENTSIGNPVYSKNSLDVIAFDYVESDLFSSTYALLGANIEKGDVDAIAEDRSQLAYPSFSVKDNQVAFDSEDNQGDQSINTKGLAASKIVSSGSEKILLTGAKWGTWFANGKRNLIRTADIKSLNEMSIYPNPFDHEFTLGINSTKAQWIHVNILSQMGQLIDSKKIQLKEGLNEERLDLSRCIQGIYHLQIVNAEGSVSAKLLKQ</sequence>
<evidence type="ECO:0000313" key="14">
    <source>
        <dbReference type="Proteomes" id="UP000808349"/>
    </source>
</evidence>
<evidence type="ECO:0000256" key="3">
    <source>
        <dbReference type="ARBA" id="ARBA00022723"/>
    </source>
</evidence>
<dbReference type="Pfam" id="PF02868">
    <property type="entry name" value="Peptidase_M4_C"/>
    <property type="match status" value="1"/>
</dbReference>
<evidence type="ECO:0000313" key="13">
    <source>
        <dbReference type="EMBL" id="MBK9717672.1"/>
    </source>
</evidence>
<accession>A0A9D7XHC2</accession>
<dbReference type="Pfam" id="PF18962">
    <property type="entry name" value="Por_Secre_tail"/>
    <property type="match status" value="1"/>
</dbReference>
<evidence type="ECO:0000256" key="4">
    <source>
        <dbReference type="ARBA" id="ARBA00022729"/>
    </source>
</evidence>
<feature type="active site" evidence="8">
    <location>
        <position position="449"/>
    </location>
</feature>
<evidence type="ECO:0000256" key="8">
    <source>
        <dbReference type="PIRSR" id="PIRSR623612-1"/>
    </source>
</evidence>
<dbReference type="PRINTS" id="PR00730">
    <property type="entry name" value="THERMOLYSIN"/>
</dbReference>
<keyword evidence="7" id="KW-0482">Metalloprotease</keyword>
<dbReference type="AlphaFoldDB" id="A0A9D7XHC2"/>
<dbReference type="InterPro" id="IPR026444">
    <property type="entry name" value="Secre_tail"/>
</dbReference>
<dbReference type="Gene3D" id="3.10.170.10">
    <property type="match status" value="1"/>
</dbReference>
<evidence type="ECO:0000259" key="11">
    <source>
        <dbReference type="Pfam" id="PF07504"/>
    </source>
</evidence>
<keyword evidence="2" id="KW-0645">Protease</keyword>
<evidence type="ECO:0000259" key="10">
    <source>
        <dbReference type="Pfam" id="PF02868"/>
    </source>
</evidence>
<dbReference type="Pfam" id="PF07504">
    <property type="entry name" value="FTP"/>
    <property type="match status" value="1"/>
</dbReference>
<dbReference type="GO" id="GO:0046872">
    <property type="term" value="F:metal ion binding"/>
    <property type="evidence" value="ECO:0007669"/>
    <property type="project" value="UniProtKB-KW"/>
</dbReference>
<gene>
    <name evidence="13" type="ORF">IPO85_09190</name>
</gene>
<comment type="similarity">
    <text evidence="1">Belongs to the peptidase M4 family.</text>
</comment>
<name>A0A9D7XHC2_9BACT</name>
<dbReference type="InterPro" id="IPR023612">
    <property type="entry name" value="Peptidase_M4"/>
</dbReference>
<feature type="domain" description="Secretion system C-terminal sorting" evidence="12">
    <location>
        <begin position="963"/>
        <end position="1037"/>
    </location>
</feature>
<dbReference type="PANTHER" id="PTHR33794">
    <property type="entry name" value="BACILLOLYSIN"/>
    <property type="match status" value="1"/>
</dbReference>
<dbReference type="CDD" id="cd09597">
    <property type="entry name" value="M4_TLP"/>
    <property type="match status" value="1"/>
</dbReference>
<evidence type="ECO:0000259" key="12">
    <source>
        <dbReference type="Pfam" id="PF18962"/>
    </source>
</evidence>
<evidence type="ECO:0000256" key="1">
    <source>
        <dbReference type="ARBA" id="ARBA00009388"/>
    </source>
</evidence>
<feature type="domain" description="Peptidase M4 C-terminal" evidence="10">
    <location>
        <begin position="459"/>
        <end position="624"/>
    </location>
</feature>